<feature type="transmembrane region" description="Helical" evidence="1">
    <location>
        <begin position="71"/>
        <end position="90"/>
    </location>
</feature>
<keyword evidence="1" id="KW-0472">Membrane</keyword>
<evidence type="ECO:0000313" key="3">
    <source>
        <dbReference type="Proteomes" id="UP000604481"/>
    </source>
</evidence>
<feature type="transmembrane region" description="Helical" evidence="1">
    <location>
        <begin position="25"/>
        <end position="43"/>
    </location>
</feature>
<evidence type="ECO:0000313" key="2">
    <source>
        <dbReference type="EMBL" id="MBE9610529.1"/>
    </source>
</evidence>
<keyword evidence="1" id="KW-1133">Transmembrane helix</keyword>
<gene>
    <name evidence="2" type="ORF">INR99_14400</name>
</gene>
<keyword evidence="1" id="KW-0812">Transmembrane</keyword>
<dbReference type="Proteomes" id="UP000604481">
    <property type="component" value="Unassembled WGS sequence"/>
</dbReference>
<reference evidence="2 3" key="1">
    <citation type="submission" date="2020-10" db="EMBL/GenBank/DDBJ databases">
        <title>The genome sequence of Chitinilyticum litopenaei 4Y14.</title>
        <authorList>
            <person name="Liu Y."/>
        </authorList>
    </citation>
    <scope>NUCLEOTIDE SEQUENCE [LARGE SCALE GENOMIC DNA]</scope>
    <source>
        <strain evidence="2 3">4Y14</strain>
    </source>
</reference>
<feature type="transmembrane region" description="Helical" evidence="1">
    <location>
        <begin position="49"/>
        <end position="64"/>
    </location>
</feature>
<name>A0A8J7FQP0_9NEIS</name>
<dbReference type="InterPro" id="IPR010898">
    <property type="entry name" value="Hpre_diP_synth_I"/>
</dbReference>
<dbReference type="Pfam" id="PF07456">
    <property type="entry name" value="Hpre_diP_synt_I"/>
    <property type="match status" value="1"/>
</dbReference>
<proteinExistence type="predicted"/>
<evidence type="ECO:0000256" key="1">
    <source>
        <dbReference type="SAM" id="Phobius"/>
    </source>
</evidence>
<feature type="transmembrane region" description="Helical" evidence="1">
    <location>
        <begin position="96"/>
        <end position="115"/>
    </location>
</feature>
<keyword evidence="3" id="KW-1185">Reference proteome</keyword>
<dbReference type="EMBL" id="JADFUA010000010">
    <property type="protein sequence ID" value="MBE9610529.1"/>
    <property type="molecule type" value="Genomic_DNA"/>
</dbReference>
<feature type="transmembrane region" description="Helical" evidence="1">
    <location>
        <begin position="127"/>
        <end position="145"/>
    </location>
</feature>
<accession>A0A8J7FQP0</accession>
<sequence>MGGRHLTASATKTLRRVRITQDDILIARWAALAIALAVAEAGLPSPLPGIKPGLANIVTLLVLYRAGWRAAVWVSLLRVLAASLVLGGFFSPGFAMSVSGAGCSLLMLGGAYLLLPVRWFGPVSLSLLAALAHMGGQLLLARLWLIPHNGIIYLVPVFAGAALIFGLVNGLIVAWIQQRLEQEP</sequence>
<organism evidence="2 3">
    <name type="scientific">Chitinilyticum piscinae</name>
    <dbReference type="NCBI Taxonomy" id="2866724"/>
    <lineage>
        <taxon>Bacteria</taxon>
        <taxon>Pseudomonadati</taxon>
        <taxon>Pseudomonadota</taxon>
        <taxon>Betaproteobacteria</taxon>
        <taxon>Neisseriales</taxon>
        <taxon>Chitinibacteraceae</taxon>
        <taxon>Chitinilyticum</taxon>
    </lineage>
</organism>
<feature type="transmembrane region" description="Helical" evidence="1">
    <location>
        <begin position="151"/>
        <end position="176"/>
    </location>
</feature>
<comment type="caution">
    <text evidence="2">The sequence shown here is derived from an EMBL/GenBank/DDBJ whole genome shotgun (WGS) entry which is preliminary data.</text>
</comment>
<dbReference type="Gene3D" id="1.10.1760.20">
    <property type="match status" value="1"/>
</dbReference>
<dbReference type="AlphaFoldDB" id="A0A8J7FQP0"/>
<protein>
    <submittedName>
        <fullName evidence="2">Gx transporter family protein</fullName>
    </submittedName>
</protein>